<gene>
    <name evidence="3" type="ORF">FD03_GL001392</name>
</gene>
<keyword evidence="4" id="KW-1185">Reference proteome</keyword>
<dbReference type="STRING" id="1423775.FD03_GL001392"/>
<dbReference type="eggNOG" id="COG1316">
    <property type="taxonomic scope" value="Bacteria"/>
</dbReference>
<protein>
    <submittedName>
        <fullName evidence="3">Transcriptional regulator</fullName>
    </submittedName>
</protein>
<comment type="similarity">
    <text evidence="1">Belongs to the LytR/CpsA/Psr (LCP) family.</text>
</comment>
<dbReference type="PANTHER" id="PTHR33392">
    <property type="entry name" value="POLYISOPRENYL-TEICHOIC ACID--PEPTIDOGLYCAN TEICHOIC ACID TRANSFERASE TAGU"/>
    <property type="match status" value="1"/>
</dbReference>
<dbReference type="AlphaFoldDB" id="A0A0R1K5Z7"/>
<dbReference type="EMBL" id="AZDZ01000019">
    <property type="protein sequence ID" value="KRK79030.1"/>
    <property type="molecule type" value="Genomic_DNA"/>
</dbReference>
<proteinExistence type="inferred from homology"/>
<accession>A0A0R1K5Z7</accession>
<dbReference type="PANTHER" id="PTHR33392:SF6">
    <property type="entry name" value="POLYISOPRENYL-TEICHOIC ACID--PEPTIDOGLYCAN TEICHOIC ACID TRANSFERASE TAGU"/>
    <property type="match status" value="1"/>
</dbReference>
<dbReference type="InterPro" id="IPR004474">
    <property type="entry name" value="LytR_CpsA_psr"/>
</dbReference>
<dbReference type="PATRIC" id="fig|1423775.4.peg.1422"/>
<evidence type="ECO:0000259" key="2">
    <source>
        <dbReference type="Pfam" id="PF03816"/>
    </source>
</evidence>
<dbReference type="InterPro" id="IPR050922">
    <property type="entry name" value="LytR/CpsA/Psr_CW_biosynth"/>
</dbReference>
<dbReference type="Proteomes" id="UP000051248">
    <property type="component" value="Unassembled WGS sequence"/>
</dbReference>
<name>A0A0R1K5Z7_9LACO</name>
<dbReference type="Gene3D" id="3.40.630.190">
    <property type="entry name" value="LCP protein"/>
    <property type="match status" value="1"/>
</dbReference>
<evidence type="ECO:0000313" key="3">
    <source>
        <dbReference type="EMBL" id="KRK79030.1"/>
    </source>
</evidence>
<feature type="domain" description="Cell envelope-related transcriptional attenuator" evidence="2">
    <location>
        <begin position="67"/>
        <end position="212"/>
    </location>
</feature>
<sequence>MLFVFGGAAMGMSKYRSVKESVNSSFQSSGVSAHDVGNKLSSKRPISILIMGTDTGSAKLTRDYKGHTNSMMVVTINPKTNKSTVASVSGETAVNIPGYKSESPAPLNKAYELGQAGTSVKTVQSMLNVPIDFYMLLNVGGLNKVINEVGGVDVTPTLSFSFGGYNFTKGVKTHMNGNKALAYAGMSNDKLDGDYGRQNRQRDVLTAIVKQSGSISTLLNQDFIDSLTDQVLTDLTFDNLKTIGTDYRDATKDVTEDHLQGTAKKVNGENLQVVTKSELQRETNVLRKSLDLNNAKTGTIQYVPAATTTSSAY</sequence>
<evidence type="ECO:0000313" key="4">
    <source>
        <dbReference type="Proteomes" id="UP000051248"/>
    </source>
</evidence>
<evidence type="ECO:0000256" key="1">
    <source>
        <dbReference type="ARBA" id="ARBA00006068"/>
    </source>
</evidence>
<dbReference type="NCBIfam" id="TIGR00350">
    <property type="entry name" value="lytR_cpsA_psr"/>
    <property type="match status" value="1"/>
</dbReference>
<dbReference type="Pfam" id="PF03816">
    <property type="entry name" value="LytR_cpsA_psr"/>
    <property type="match status" value="1"/>
</dbReference>
<organism evidence="3 4">
    <name type="scientific">Companilactobacillus nodensis DSM 19682 = JCM 14932 = NBRC 107160</name>
    <dbReference type="NCBI Taxonomy" id="1423775"/>
    <lineage>
        <taxon>Bacteria</taxon>
        <taxon>Bacillati</taxon>
        <taxon>Bacillota</taxon>
        <taxon>Bacilli</taxon>
        <taxon>Lactobacillales</taxon>
        <taxon>Lactobacillaceae</taxon>
        <taxon>Companilactobacillus</taxon>
    </lineage>
</organism>
<comment type="caution">
    <text evidence="3">The sequence shown here is derived from an EMBL/GenBank/DDBJ whole genome shotgun (WGS) entry which is preliminary data.</text>
</comment>
<reference evidence="3 4" key="1">
    <citation type="journal article" date="2015" name="Genome Announc.">
        <title>Expanding the biotechnology potential of lactobacilli through comparative genomics of 213 strains and associated genera.</title>
        <authorList>
            <person name="Sun Z."/>
            <person name="Harris H.M."/>
            <person name="McCann A."/>
            <person name="Guo C."/>
            <person name="Argimon S."/>
            <person name="Zhang W."/>
            <person name="Yang X."/>
            <person name="Jeffery I.B."/>
            <person name="Cooney J.C."/>
            <person name="Kagawa T.F."/>
            <person name="Liu W."/>
            <person name="Song Y."/>
            <person name="Salvetti E."/>
            <person name="Wrobel A."/>
            <person name="Rasinkangas P."/>
            <person name="Parkhill J."/>
            <person name="Rea M.C."/>
            <person name="O'Sullivan O."/>
            <person name="Ritari J."/>
            <person name="Douillard F.P."/>
            <person name="Paul Ross R."/>
            <person name="Yang R."/>
            <person name="Briner A.E."/>
            <person name="Felis G.E."/>
            <person name="de Vos W.M."/>
            <person name="Barrangou R."/>
            <person name="Klaenhammer T.R."/>
            <person name="Caufield P.W."/>
            <person name="Cui Y."/>
            <person name="Zhang H."/>
            <person name="O'Toole P.W."/>
        </authorList>
    </citation>
    <scope>NUCLEOTIDE SEQUENCE [LARGE SCALE GENOMIC DNA]</scope>
    <source>
        <strain evidence="3 4">DSM 19682</strain>
    </source>
</reference>